<dbReference type="PANTHER" id="PTHR42912">
    <property type="entry name" value="METHYLTRANSFERASE"/>
    <property type="match status" value="1"/>
</dbReference>
<dbReference type="InterPro" id="IPR013216">
    <property type="entry name" value="Methyltransf_11"/>
</dbReference>
<dbReference type="CDD" id="cd02440">
    <property type="entry name" value="AdoMet_MTases"/>
    <property type="match status" value="1"/>
</dbReference>
<feature type="domain" description="Methyltransferase type 11" evidence="1">
    <location>
        <begin position="52"/>
        <end position="164"/>
    </location>
</feature>
<dbReference type="AlphaFoldDB" id="A0AAF1BJK2"/>
<gene>
    <name evidence="2" type="primary">BQ2027_MB3374</name>
    <name evidence="2" type="ORF">LOC62_04G006339</name>
</gene>
<organism evidence="2 3">
    <name type="scientific">Vanrija pseudolonga</name>
    <dbReference type="NCBI Taxonomy" id="143232"/>
    <lineage>
        <taxon>Eukaryota</taxon>
        <taxon>Fungi</taxon>
        <taxon>Dikarya</taxon>
        <taxon>Basidiomycota</taxon>
        <taxon>Agaricomycotina</taxon>
        <taxon>Tremellomycetes</taxon>
        <taxon>Trichosporonales</taxon>
        <taxon>Trichosporonaceae</taxon>
        <taxon>Vanrija</taxon>
    </lineage>
</organism>
<keyword evidence="2" id="KW-0808">Transferase</keyword>
<keyword evidence="3" id="KW-1185">Reference proteome</keyword>
<evidence type="ECO:0000259" key="1">
    <source>
        <dbReference type="Pfam" id="PF08241"/>
    </source>
</evidence>
<dbReference type="GO" id="GO:0008757">
    <property type="term" value="F:S-adenosylmethionine-dependent methyltransferase activity"/>
    <property type="evidence" value="ECO:0007669"/>
    <property type="project" value="InterPro"/>
</dbReference>
<dbReference type="RefSeq" id="XP_062628889.1">
    <property type="nucleotide sequence ID" value="XM_062772905.1"/>
</dbReference>
<dbReference type="Proteomes" id="UP000827549">
    <property type="component" value="Chromosome 4"/>
</dbReference>
<dbReference type="GO" id="GO:0032259">
    <property type="term" value="P:methylation"/>
    <property type="evidence" value="ECO:0007669"/>
    <property type="project" value="UniProtKB-KW"/>
</dbReference>
<dbReference type="GeneID" id="87809563"/>
<dbReference type="Pfam" id="PF08241">
    <property type="entry name" value="Methyltransf_11"/>
    <property type="match status" value="1"/>
</dbReference>
<evidence type="ECO:0000313" key="2">
    <source>
        <dbReference type="EMBL" id="WOO82857.1"/>
    </source>
</evidence>
<name>A0AAF1BJK2_9TREE</name>
<dbReference type="EMBL" id="CP086717">
    <property type="protein sequence ID" value="WOO82857.1"/>
    <property type="molecule type" value="Genomic_DNA"/>
</dbReference>
<proteinExistence type="predicted"/>
<keyword evidence="2" id="KW-0489">Methyltransferase</keyword>
<dbReference type="Gene3D" id="3.40.50.150">
    <property type="entry name" value="Vaccinia Virus protein VP39"/>
    <property type="match status" value="1"/>
</dbReference>
<dbReference type="SUPFAM" id="SSF53335">
    <property type="entry name" value="S-adenosyl-L-methionine-dependent methyltransferases"/>
    <property type="match status" value="1"/>
</dbReference>
<reference evidence="2" key="1">
    <citation type="submission" date="2023-10" db="EMBL/GenBank/DDBJ databases">
        <authorList>
            <person name="Noh H."/>
        </authorList>
    </citation>
    <scope>NUCLEOTIDE SEQUENCE</scope>
    <source>
        <strain evidence="2">DUCC4014</strain>
    </source>
</reference>
<accession>A0AAF1BJK2</accession>
<dbReference type="InterPro" id="IPR029063">
    <property type="entry name" value="SAM-dependent_MTases_sf"/>
</dbReference>
<protein>
    <submittedName>
        <fullName evidence="2">Purtative methyltransferase Mb3374</fullName>
    </submittedName>
</protein>
<evidence type="ECO:0000313" key="3">
    <source>
        <dbReference type="Proteomes" id="UP000827549"/>
    </source>
</evidence>
<dbReference type="PANTHER" id="PTHR42912:SF95">
    <property type="entry name" value="METHYLTRANSFERASE TYPE 11 DOMAIN-CONTAINING PROTEIN"/>
    <property type="match status" value="1"/>
</dbReference>
<dbReference type="InterPro" id="IPR050508">
    <property type="entry name" value="Methyltransf_Superfamily"/>
</dbReference>
<sequence length="290" mass="32259">MSSTTQVHGIAASGFAEGTNDLYDRARPSYPPNALQHIFKAVGGKPGGTYIEPGSGTGIFSRQVLSPPTPEFPAFKPKVLVGVEPSAGMRAAWDRGNAKLPAAALAGVDARSVDGGFDDYSHTKLDKGSADAIFIVQAFHWCQDYEKALREAAAYLKPGAPLVILWNLETKDGYQGQAREFYQPYDLGTPQYYRMRWRAMEDTPAFTELFEPLEETKFTWSSPVTEDGVVDRILSKSYLTEAHLNGDSRVEFIKGLREIIRNGDKDWVDKENGVFQWKSDTDVLVLRKRQ</sequence>